<dbReference type="RefSeq" id="WP_187057211.1">
    <property type="nucleotide sequence ID" value="NZ_CP060412.1"/>
</dbReference>
<reference evidence="1 2" key="1">
    <citation type="submission" date="2020-08" db="EMBL/GenBank/DDBJ databases">
        <title>Dyella sp. G9 isolated from forest soil.</title>
        <authorList>
            <person name="Fu J."/>
            <person name="Qiu L."/>
        </authorList>
    </citation>
    <scope>NUCLEOTIDE SEQUENCE [LARGE SCALE GENOMIC DNA]</scope>
    <source>
        <strain evidence="1 2">G9</strain>
    </source>
</reference>
<evidence type="ECO:0000313" key="2">
    <source>
        <dbReference type="Proteomes" id="UP000515873"/>
    </source>
</evidence>
<accession>A0A7G8Q4P4</accession>
<proteinExistence type="predicted"/>
<keyword evidence="2" id="KW-1185">Reference proteome</keyword>
<dbReference type="Proteomes" id="UP000515873">
    <property type="component" value="Chromosome"/>
</dbReference>
<dbReference type="AlphaFoldDB" id="A0A7G8Q4P4"/>
<dbReference type="KEGG" id="dtl:H8F01_00800"/>
<sequence length="79" mass="8787">MSTNMYVEAMAKAQAMAKEHVGEACAELIEWATTSILPNGRVREIAEVLQGVSEYQSLTLAQTLVQREALKYVVEKETQ</sequence>
<organism evidence="1 2">
    <name type="scientific">Dyella telluris</name>
    <dbReference type="NCBI Taxonomy" id="2763498"/>
    <lineage>
        <taxon>Bacteria</taxon>
        <taxon>Pseudomonadati</taxon>
        <taxon>Pseudomonadota</taxon>
        <taxon>Gammaproteobacteria</taxon>
        <taxon>Lysobacterales</taxon>
        <taxon>Rhodanobacteraceae</taxon>
        <taxon>Dyella</taxon>
    </lineage>
</organism>
<protein>
    <submittedName>
        <fullName evidence="1">Uncharacterized protein</fullName>
    </submittedName>
</protein>
<dbReference type="EMBL" id="CP060412">
    <property type="protein sequence ID" value="QNK01752.1"/>
    <property type="molecule type" value="Genomic_DNA"/>
</dbReference>
<gene>
    <name evidence="1" type="ORF">H8F01_00800</name>
</gene>
<name>A0A7G8Q4P4_9GAMM</name>
<evidence type="ECO:0000313" key="1">
    <source>
        <dbReference type="EMBL" id="QNK01752.1"/>
    </source>
</evidence>